<accession>A0ABW5XK12</accession>
<name>A0ABW5XK12_9SPHI</name>
<evidence type="ECO:0008006" key="4">
    <source>
        <dbReference type="Google" id="ProtNLM"/>
    </source>
</evidence>
<evidence type="ECO:0000313" key="3">
    <source>
        <dbReference type="Proteomes" id="UP001597601"/>
    </source>
</evidence>
<gene>
    <name evidence="2" type="ORF">ACFSYC_01365</name>
</gene>
<dbReference type="RefSeq" id="WP_377122730.1">
    <property type="nucleotide sequence ID" value="NZ_JBHUHN010000001.1"/>
</dbReference>
<feature type="transmembrane region" description="Helical" evidence="1">
    <location>
        <begin position="150"/>
        <end position="170"/>
    </location>
</feature>
<sequence length="186" mass="19954">MLTILPNNKQDTLKAGLKQVFANLAKDGFKRIYNHIDQQTIKRGVDEMGIDKFVNQCALLAAGSGAVTGVGGFATMLVGVPLDMTNLIAQQFRVTLAVNYYKTGRSKVSFLELLGIVASSLSVDAGLAVSKRVVEEVASKLLLVLGSKSARRLVPVVGAVIGGSTNYMFIKKVARDLLAKQDYTGY</sequence>
<keyword evidence="1" id="KW-1133">Transmembrane helix</keyword>
<reference evidence="3" key="1">
    <citation type="journal article" date="2019" name="Int. J. Syst. Evol. Microbiol.">
        <title>The Global Catalogue of Microorganisms (GCM) 10K type strain sequencing project: providing services to taxonomists for standard genome sequencing and annotation.</title>
        <authorList>
            <consortium name="The Broad Institute Genomics Platform"/>
            <consortium name="The Broad Institute Genome Sequencing Center for Infectious Disease"/>
            <person name="Wu L."/>
            <person name="Ma J."/>
        </authorList>
    </citation>
    <scope>NUCLEOTIDE SEQUENCE [LARGE SCALE GENOMIC DNA]</scope>
    <source>
        <strain evidence="3">KCTC 52232</strain>
    </source>
</reference>
<keyword evidence="3" id="KW-1185">Reference proteome</keyword>
<protein>
    <recommendedName>
        <fullName evidence="4">EcsC family protein</fullName>
    </recommendedName>
</protein>
<dbReference type="Proteomes" id="UP001597601">
    <property type="component" value="Unassembled WGS sequence"/>
</dbReference>
<dbReference type="EMBL" id="JBHUON010000001">
    <property type="protein sequence ID" value="MFD2863322.1"/>
    <property type="molecule type" value="Genomic_DNA"/>
</dbReference>
<proteinExistence type="predicted"/>
<comment type="caution">
    <text evidence="2">The sequence shown here is derived from an EMBL/GenBank/DDBJ whole genome shotgun (WGS) entry which is preliminary data.</text>
</comment>
<evidence type="ECO:0000313" key="2">
    <source>
        <dbReference type="EMBL" id="MFD2863322.1"/>
    </source>
</evidence>
<evidence type="ECO:0000256" key="1">
    <source>
        <dbReference type="SAM" id="Phobius"/>
    </source>
</evidence>
<keyword evidence="1" id="KW-0812">Transmembrane</keyword>
<organism evidence="2 3">
    <name type="scientific">Mucilaginibacter antarcticus</name>
    <dbReference type="NCBI Taxonomy" id="1855725"/>
    <lineage>
        <taxon>Bacteria</taxon>
        <taxon>Pseudomonadati</taxon>
        <taxon>Bacteroidota</taxon>
        <taxon>Sphingobacteriia</taxon>
        <taxon>Sphingobacteriales</taxon>
        <taxon>Sphingobacteriaceae</taxon>
        <taxon>Mucilaginibacter</taxon>
    </lineage>
</organism>
<keyword evidence="1" id="KW-0472">Membrane</keyword>